<comment type="caution">
    <text evidence="5">The sequence shown here is derived from an EMBL/GenBank/DDBJ whole genome shotgun (WGS) entry which is preliminary data.</text>
</comment>
<dbReference type="Proteomes" id="UP000553632">
    <property type="component" value="Unassembled WGS sequence"/>
</dbReference>
<dbReference type="CDD" id="cd02248">
    <property type="entry name" value="Peptidase_C1A"/>
    <property type="match status" value="1"/>
</dbReference>
<gene>
    <name evidence="5" type="ORF">FOZ63_023797</name>
</gene>
<feature type="domain" description="Peptidase C1A papain C-terminal" evidence="3">
    <location>
        <begin position="90"/>
        <end position="288"/>
    </location>
</feature>
<dbReference type="InterPro" id="IPR013128">
    <property type="entry name" value="Peptidase_C1A"/>
</dbReference>
<evidence type="ECO:0000259" key="3">
    <source>
        <dbReference type="SMART" id="SM00645"/>
    </source>
</evidence>
<evidence type="ECO:0000256" key="2">
    <source>
        <dbReference type="ARBA" id="ARBA00023145"/>
    </source>
</evidence>
<evidence type="ECO:0000313" key="5">
    <source>
        <dbReference type="EMBL" id="KAF4729873.1"/>
    </source>
</evidence>
<keyword evidence="2" id="KW-0865">Zymogen</keyword>
<dbReference type="Pfam" id="PF00112">
    <property type="entry name" value="Peptidase_C1"/>
    <property type="match status" value="1"/>
</dbReference>
<dbReference type="EMBL" id="JABANO010019637">
    <property type="protein sequence ID" value="KAF4729873.1"/>
    <property type="molecule type" value="Genomic_DNA"/>
</dbReference>
<proteinExistence type="inferred from homology"/>
<accession>A0A7J6SAR6</accession>
<dbReference type="Gene3D" id="3.90.70.10">
    <property type="entry name" value="Cysteine proteinases"/>
    <property type="match status" value="1"/>
</dbReference>
<dbReference type="OMA" id="IERHEDW"/>
<dbReference type="SUPFAM" id="SSF54001">
    <property type="entry name" value="Cysteine proteinases"/>
    <property type="match status" value="1"/>
</dbReference>
<keyword evidence="6" id="KW-1185">Reference proteome</keyword>
<dbReference type="SMART" id="SM00848">
    <property type="entry name" value="Inhibitor_I29"/>
    <property type="match status" value="1"/>
</dbReference>
<dbReference type="InterPro" id="IPR038765">
    <property type="entry name" value="Papain-like_cys_pep_sf"/>
</dbReference>
<dbReference type="AlphaFoldDB" id="A0A7J6SAR6"/>
<sequence length="290" mass="31538">MAQGVVVESNTTSQTYRPGEIEEAFQEFISKYGKRYATTEEYRVAKDAFAENLRTIASLRASADLTHEVGLNEYADVPRELLHKSRNYETPPSNSSFVNRLGGCRGFGAVVMESGFKLATGISKVVPFSVQQIVDCSQPYGNKGCDGGSTDSSMHYLDAEGIVKASSYPFKAKSGTCKTSVTSNPAKQCVKPTQFIYAYVPPKDEDAMMRDVATGPIAVSIYAAAPSFEFYKSGIITAKTCGVSTPDHFVTIVGYGTSSTGIPYWKIMNSWGKSWGLKGFAYIERTGNQP</sequence>
<dbReference type="InterPro" id="IPR000668">
    <property type="entry name" value="Peptidase_C1A_C"/>
</dbReference>
<dbReference type="PANTHER" id="PTHR12411">
    <property type="entry name" value="CYSTEINE PROTEASE FAMILY C1-RELATED"/>
    <property type="match status" value="1"/>
</dbReference>
<name>A0A7J6SAR6_PEROL</name>
<evidence type="ECO:0000313" key="6">
    <source>
        <dbReference type="Proteomes" id="UP000553632"/>
    </source>
</evidence>
<dbReference type="GO" id="GO:0008234">
    <property type="term" value="F:cysteine-type peptidase activity"/>
    <property type="evidence" value="ECO:0007669"/>
    <property type="project" value="InterPro"/>
</dbReference>
<reference evidence="5 6" key="1">
    <citation type="submission" date="2020-04" db="EMBL/GenBank/DDBJ databases">
        <title>Perkinsus olseni comparative genomics.</title>
        <authorList>
            <person name="Bogema D.R."/>
        </authorList>
    </citation>
    <scope>NUCLEOTIDE SEQUENCE [LARGE SCALE GENOMIC DNA]</scope>
    <source>
        <strain evidence="5 6">ATCC PRA-207</strain>
    </source>
</reference>
<feature type="non-terminal residue" evidence="5">
    <location>
        <position position="290"/>
    </location>
</feature>
<comment type="similarity">
    <text evidence="1">Belongs to the peptidase C1 family.</text>
</comment>
<protein>
    <submittedName>
        <fullName evidence="5">Uncharacterized protein</fullName>
    </submittedName>
</protein>
<dbReference type="InterPro" id="IPR013201">
    <property type="entry name" value="Prot_inhib_I29"/>
</dbReference>
<evidence type="ECO:0000256" key="1">
    <source>
        <dbReference type="ARBA" id="ARBA00008455"/>
    </source>
</evidence>
<dbReference type="SMART" id="SM00645">
    <property type="entry name" value="Pept_C1"/>
    <property type="match status" value="1"/>
</dbReference>
<evidence type="ECO:0000259" key="4">
    <source>
        <dbReference type="SMART" id="SM00848"/>
    </source>
</evidence>
<dbReference type="InterPro" id="IPR039417">
    <property type="entry name" value="Peptidase_C1A_papain-like"/>
</dbReference>
<dbReference type="GO" id="GO:0006508">
    <property type="term" value="P:proteolysis"/>
    <property type="evidence" value="ECO:0007669"/>
    <property type="project" value="InterPro"/>
</dbReference>
<organism evidence="5 6">
    <name type="scientific">Perkinsus olseni</name>
    <name type="common">Perkinsus atlanticus</name>
    <dbReference type="NCBI Taxonomy" id="32597"/>
    <lineage>
        <taxon>Eukaryota</taxon>
        <taxon>Sar</taxon>
        <taxon>Alveolata</taxon>
        <taxon>Perkinsozoa</taxon>
        <taxon>Perkinsea</taxon>
        <taxon>Perkinsida</taxon>
        <taxon>Perkinsidae</taxon>
        <taxon>Perkinsus</taxon>
    </lineage>
</organism>
<feature type="domain" description="Cathepsin propeptide inhibitor" evidence="4">
    <location>
        <begin position="25"/>
        <end position="81"/>
    </location>
</feature>
<dbReference type="Pfam" id="PF08246">
    <property type="entry name" value="Inhibitor_I29"/>
    <property type="match status" value="1"/>
</dbReference>